<evidence type="ECO:0000313" key="2">
    <source>
        <dbReference type="EMBL" id="QHU17627.1"/>
    </source>
</evidence>
<reference evidence="2" key="1">
    <citation type="journal article" date="2020" name="Nature">
        <title>Giant virus diversity and host interactions through global metagenomics.</title>
        <authorList>
            <person name="Schulz F."/>
            <person name="Roux S."/>
            <person name="Paez-Espino D."/>
            <person name="Jungbluth S."/>
            <person name="Walsh D.A."/>
            <person name="Denef V.J."/>
            <person name="McMahon K.D."/>
            <person name="Konstantinidis K.T."/>
            <person name="Eloe-Fadrosh E.A."/>
            <person name="Kyrpides N.C."/>
            <person name="Woyke T."/>
        </authorList>
    </citation>
    <scope>NUCLEOTIDE SEQUENCE</scope>
    <source>
        <strain evidence="2">GVMAG-S-3300012919-55</strain>
    </source>
</reference>
<dbReference type="AlphaFoldDB" id="A0A6C0KLJ1"/>
<dbReference type="InterPro" id="IPR043929">
    <property type="entry name" value="DUF5755"/>
</dbReference>
<keyword evidence="1" id="KW-0472">Membrane</keyword>
<sequence length="198" mass="23236">MAKKCPKGTICIENYTILFICFLLAIVAYCIYRQRGCLFCHDIHHTHVLRQQQQQQQQQPAPHVIIPTSSYDMLRPIARPGISYNKNPQDTLLNPYTPPVQYNEPHQYKQIGYLKNPNYGNKLFPIFAKPQHLRRDKWYYYTIYDNIKLPIYSNGRKCSSEHGCDSLMNGDSIKLENMNDDFQVSLYDNHTLTYDPVL</sequence>
<name>A0A6C0KLJ1_9ZZZZ</name>
<keyword evidence="1" id="KW-1133">Transmembrane helix</keyword>
<proteinExistence type="predicted"/>
<organism evidence="2">
    <name type="scientific">viral metagenome</name>
    <dbReference type="NCBI Taxonomy" id="1070528"/>
    <lineage>
        <taxon>unclassified sequences</taxon>
        <taxon>metagenomes</taxon>
        <taxon>organismal metagenomes</taxon>
    </lineage>
</organism>
<keyword evidence="1" id="KW-0812">Transmembrane</keyword>
<dbReference type="Pfam" id="PF19059">
    <property type="entry name" value="DUF5755"/>
    <property type="match status" value="1"/>
</dbReference>
<feature type="transmembrane region" description="Helical" evidence="1">
    <location>
        <begin position="12"/>
        <end position="32"/>
    </location>
</feature>
<protein>
    <submittedName>
        <fullName evidence="2">Uncharacterized protein</fullName>
    </submittedName>
</protein>
<dbReference type="EMBL" id="MN740916">
    <property type="protein sequence ID" value="QHU17627.1"/>
    <property type="molecule type" value="Genomic_DNA"/>
</dbReference>
<accession>A0A6C0KLJ1</accession>
<evidence type="ECO:0000256" key="1">
    <source>
        <dbReference type="SAM" id="Phobius"/>
    </source>
</evidence>